<dbReference type="NCBIfam" id="TIGR00749">
    <property type="entry name" value="glk"/>
    <property type="match status" value="1"/>
</dbReference>
<dbReference type="PANTHER" id="PTHR47363:SF1">
    <property type="entry name" value="GLUCOKINASE"/>
    <property type="match status" value="1"/>
</dbReference>
<dbReference type="Pfam" id="PF02685">
    <property type="entry name" value="Glucokinase"/>
    <property type="match status" value="1"/>
</dbReference>
<evidence type="ECO:0000256" key="3">
    <source>
        <dbReference type="RuleBase" id="RU004046"/>
    </source>
</evidence>
<comment type="similarity">
    <text evidence="3">Belongs to the bacterial glucokinase family.</text>
</comment>
<accession>A2CAU1</accession>
<proteinExistence type="inferred from homology"/>
<reference evidence="4 5" key="1">
    <citation type="journal article" date="2007" name="PLoS Genet.">
        <title>Patterns and implications of gene gain and loss in the evolution of Prochlorococcus.</title>
        <authorList>
            <person name="Kettler G.C."/>
            <person name="Martiny A.C."/>
            <person name="Huang K."/>
            <person name="Zucker J."/>
            <person name="Coleman M.L."/>
            <person name="Rodrigue S."/>
            <person name="Chen F."/>
            <person name="Lapidus A."/>
            <person name="Ferriera S."/>
            <person name="Johnson J."/>
            <person name="Steglich C."/>
            <person name="Church G.M."/>
            <person name="Richardson P."/>
            <person name="Chisholm S.W."/>
        </authorList>
    </citation>
    <scope>NUCLEOTIDE SEQUENCE [LARGE SCALE GENOMIC DNA]</scope>
    <source>
        <strain evidence="4 5">MIT 9303</strain>
    </source>
</reference>
<dbReference type="GO" id="GO:0004340">
    <property type="term" value="F:glucokinase activity"/>
    <property type="evidence" value="ECO:0007669"/>
    <property type="project" value="UniProtKB-EC"/>
</dbReference>
<name>A2CAU1_PROM3</name>
<dbReference type="AlphaFoldDB" id="A2CAU1"/>
<dbReference type="SUPFAM" id="SSF53067">
    <property type="entry name" value="Actin-like ATPase domain"/>
    <property type="match status" value="1"/>
</dbReference>
<dbReference type="Gene3D" id="3.40.367.20">
    <property type="match status" value="1"/>
</dbReference>
<dbReference type="GO" id="GO:0006096">
    <property type="term" value="P:glycolytic process"/>
    <property type="evidence" value="ECO:0007669"/>
    <property type="project" value="InterPro"/>
</dbReference>
<dbReference type="Gene3D" id="3.30.420.40">
    <property type="match status" value="1"/>
</dbReference>
<protein>
    <submittedName>
        <fullName evidence="4">Putative glucokinase</fullName>
        <ecNumber evidence="4">2.7.1.2</ecNumber>
    </submittedName>
</protein>
<dbReference type="GO" id="GO:0005536">
    <property type="term" value="F:D-glucose binding"/>
    <property type="evidence" value="ECO:0007669"/>
    <property type="project" value="InterPro"/>
</dbReference>
<dbReference type="InterPro" id="IPR043129">
    <property type="entry name" value="ATPase_NBD"/>
</dbReference>
<organism evidence="4 5">
    <name type="scientific">Prochlorococcus marinus (strain MIT 9303)</name>
    <dbReference type="NCBI Taxonomy" id="59922"/>
    <lineage>
        <taxon>Bacteria</taxon>
        <taxon>Bacillati</taxon>
        <taxon>Cyanobacteriota</taxon>
        <taxon>Cyanophyceae</taxon>
        <taxon>Synechococcales</taxon>
        <taxon>Prochlorococcaceae</taxon>
        <taxon>Prochlorococcus</taxon>
    </lineage>
</organism>
<dbReference type="CDD" id="cd24008">
    <property type="entry name" value="ASKHA_NBD_GLK"/>
    <property type="match status" value="1"/>
</dbReference>
<evidence type="ECO:0000313" key="5">
    <source>
        <dbReference type="Proteomes" id="UP000002274"/>
    </source>
</evidence>
<dbReference type="KEGG" id="pmf:P9303_18591"/>
<dbReference type="BioCyc" id="PMAR59922:G1G80-1612-MONOMER"/>
<dbReference type="InterPro" id="IPR003836">
    <property type="entry name" value="Glucokinase"/>
</dbReference>
<keyword evidence="2 4" id="KW-0418">Kinase</keyword>
<dbReference type="HOGENOM" id="CLU_042582_0_0_3"/>
<dbReference type="EC" id="2.7.1.2" evidence="4"/>
<evidence type="ECO:0000313" key="4">
    <source>
        <dbReference type="EMBL" id="ABM78601.1"/>
    </source>
</evidence>
<dbReference type="EMBL" id="CP000554">
    <property type="protein sequence ID" value="ABM78601.1"/>
    <property type="molecule type" value="Genomic_DNA"/>
</dbReference>
<evidence type="ECO:0000256" key="2">
    <source>
        <dbReference type="ARBA" id="ARBA00022777"/>
    </source>
</evidence>
<dbReference type="PANTHER" id="PTHR47363">
    <property type="entry name" value="GLUCOKINASE"/>
    <property type="match status" value="1"/>
</dbReference>
<sequence length="353" mass="38411">MPSLRTFLAGDLGGTKTLLALYSWDEKQLKQQHRRRYLSNQWTSLEPMLSDFIAHLPGEMEQPNNGCIAVAGPVRHGEARITNLPWSLKEKDLCAATGLKHLELINDFGVLIYGLPFLNDSQQVELQLPQQHLSGQGPIAVLGAGTGLGMARGLPTKDGMVALPSEGGHREFAPRSECEWQLCEWLKADLQLERLSLERVVSGTGLGHVARWRLQHSDADGHPLRDLADAWRHGADDHSDHLDLPALASQAASEGDSILQEALQLWLAAYGSAAGDLALQELCVGGLWVGGGTAAKQLQGLRSSTFLEAFRNKGRFRPFLEQLPVMAVIDPEVGLFSAACRAHMLAEQGGTLT</sequence>
<evidence type="ECO:0000256" key="1">
    <source>
        <dbReference type="ARBA" id="ARBA00022679"/>
    </source>
</evidence>
<gene>
    <name evidence="4" type="primary">glk</name>
    <name evidence="4" type="ordered locus">P9303_18591</name>
</gene>
<dbReference type="RefSeq" id="WP_011826486.1">
    <property type="nucleotide sequence ID" value="NC_008820.1"/>
</dbReference>
<keyword evidence="1 4" id="KW-0808">Transferase</keyword>
<dbReference type="GO" id="GO:0005524">
    <property type="term" value="F:ATP binding"/>
    <property type="evidence" value="ECO:0007669"/>
    <property type="project" value="InterPro"/>
</dbReference>
<dbReference type="STRING" id="59922.P9303_18591"/>
<dbReference type="Proteomes" id="UP000002274">
    <property type="component" value="Chromosome"/>
</dbReference>